<sequence>MALANDLNKSPFKKLKLETAKLILAGFRRPAYAGVLQRHPKQSTYACDLLLDAIGKKIQVKVAGGLSENHMCCCAAIHGIPHLISPLTLDLIQESSASFPRYFVGEVALNPARLRLTLLPFLGKSDDRTWVCVLEHWTGEAS</sequence>
<protein>
    <submittedName>
        <fullName evidence="1">Uncharacterized protein</fullName>
    </submittedName>
</protein>
<evidence type="ECO:0000313" key="1">
    <source>
        <dbReference type="EMBL" id="KKN51848.1"/>
    </source>
</evidence>
<accession>A0A0F9UE27</accession>
<organism evidence="1">
    <name type="scientific">marine sediment metagenome</name>
    <dbReference type="NCBI Taxonomy" id="412755"/>
    <lineage>
        <taxon>unclassified sequences</taxon>
        <taxon>metagenomes</taxon>
        <taxon>ecological metagenomes</taxon>
    </lineage>
</organism>
<reference evidence="1" key="1">
    <citation type="journal article" date="2015" name="Nature">
        <title>Complex archaea that bridge the gap between prokaryotes and eukaryotes.</title>
        <authorList>
            <person name="Spang A."/>
            <person name="Saw J.H."/>
            <person name="Jorgensen S.L."/>
            <person name="Zaremba-Niedzwiedzka K."/>
            <person name="Martijn J."/>
            <person name="Lind A.E."/>
            <person name="van Eijk R."/>
            <person name="Schleper C."/>
            <person name="Guy L."/>
            <person name="Ettema T.J."/>
        </authorList>
    </citation>
    <scope>NUCLEOTIDE SEQUENCE</scope>
</reference>
<dbReference type="EMBL" id="LAZR01001046">
    <property type="protein sequence ID" value="KKN51848.1"/>
    <property type="molecule type" value="Genomic_DNA"/>
</dbReference>
<proteinExistence type="predicted"/>
<comment type="caution">
    <text evidence="1">The sequence shown here is derived from an EMBL/GenBank/DDBJ whole genome shotgun (WGS) entry which is preliminary data.</text>
</comment>
<gene>
    <name evidence="1" type="ORF">LCGC14_0618620</name>
</gene>
<dbReference type="AlphaFoldDB" id="A0A0F9UE27"/>
<name>A0A0F9UE27_9ZZZZ</name>